<dbReference type="CDD" id="cd16382">
    <property type="entry name" value="XisI-like"/>
    <property type="match status" value="1"/>
</dbReference>
<dbReference type="Pfam" id="PF08869">
    <property type="entry name" value="XisI"/>
    <property type="match status" value="1"/>
</dbReference>
<comment type="caution">
    <text evidence="1">The sequence shown here is derived from an EMBL/GenBank/DDBJ whole genome shotgun (WGS) entry which is preliminary data.</text>
</comment>
<gene>
    <name evidence="1" type="ORF">ICL16_36425</name>
</gene>
<dbReference type="SUPFAM" id="SSF143847">
    <property type="entry name" value="XisI-like"/>
    <property type="match status" value="1"/>
</dbReference>
<dbReference type="InterPro" id="IPR014968">
    <property type="entry name" value="XisI"/>
</dbReference>
<reference evidence="1" key="1">
    <citation type="submission" date="2020-09" db="EMBL/GenBank/DDBJ databases">
        <title>Iningainema tapete sp. nov. (Scytonemataceae, Cyanobacteria) from greenhouses in central Florida (USA) produces two types of nodularin with biosynthetic potential for microcystin-LR and anabaenopeptins.</title>
        <authorList>
            <person name="Berthold D.E."/>
            <person name="Lefler F.W."/>
            <person name="Huang I.-S."/>
            <person name="Abdulla H."/>
            <person name="Zimba P.V."/>
            <person name="Laughinghouse H.D. IV."/>
        </authorList>
    </citation>
    <scope>NUCLEOTIDE SEQUENCE</scope>
    <source>
        <strain evidence="1">BLCCT55</strain>
    </source>
</reference>
<dbReference type="AlphaFoldDB" id="A0A8J7CAQ0"/>
<dbReference type="Proteomes" id="UP000629098">
    <property type="component" value="Unassembled WGS sequence"/>
</dbReference>
<keyword evidence="2" id="KW-1185">Reference proteome</keyword>
<name>A0A8J7CAQ0_9CYAN</name>
<dbReference type="Gene3D" id="3.30.310.110">
    <property type="entry name" value="XisI-like"/>
    <property type="match status" value="1"/>
</dbReference>
<dbReference type="EMBL" id="JACXAE010000110">
    <property type="protein sequence ID" value="MBD2777391.1"/>
    <property type="molecule type" value="Genomic_DNA"/>
</dbReference>
<dbReference type="RefSeq" id="WP_190836660.1">
    <property type="nucleotide sequence ID" value="NZ_CAWPPI010000110.1"/>
</dbReference>
<accession>A0A8J7CAQ0</accession>
<sequence>MAKLEHYRQCVQTILTKHGSYKPKRGEVENELIFDTTRDRYQLMYVGWNGLRRVYHSVMHFDIKDGKIWIQQNMTDVDVAQELVDMGVPKEDIVLGLQPPYKRPYTGYGVA</sequence>
<dbReference type="InterPro" id="IPR035943">
    <property type="entry name" value="XisI-like_sf"/>
</dbReference>
<evidence type="ECO:0000313" key="2">
    <source>
        <dbReference type="Proteomes" id="UP000629098"/>
    </source>
</evidence>
<proteinExistence type="predicted"/>
<evidence type="ECO:0000313" key="1">
    <source>
        <dbReference type="EMBL" id="MBD2777391.1"/>
    </source>
</evidence>
<protein>
    <submittedName>
        <fullName evidence="1">XisI protein</fullName>
    </submittedName>
</protein>
<organism evidence="1 2">
    <name type="scientific">Iningainema tapete BLCC-T55</name>
    <dbReference type="NCBI Taxonomy" id="2748662"/>
    <lineage>
        <taxon>Bacteria</taxon>
        <taxon>Bacillati</taxon>
        <taxon>Cyanobacteriota</taxon>
        <taxon>Cyanophyceae</taxon>
        <taxon>Nostocales</taxon>
        <taxon>Scytonemataceae</taxon>
        <taxon>Iningainema tapete</taxon>
    </lineage>
</organism>